<evidence type="ECO:0000256" key="4">
    <source>
        <dbReference type="ARBA" id="ARBA00022833"/>
    </source>
</evidence>
<dbReference type="PANTHER" id="PTHR45915">
    <property type="entry name" value="TRANSCRIPTION INTERMEDIARY FACTOR"/>
    <property type="match status" value="1"/>
</dbReference>
<dbReference type="InterPro" id="IPR011011">
    <property type="entry name" value="Znf_FYVE_PHD"/>
</dbReference>
<dbReference type="GO" id="GO:0005634">
    <property type="term" value="C:nucleus"/>
    <property type="evidence" value="ECO:0007669"/>
    <property type="project" value="UniProtKB-SubCell"/>
</dbReference>
<organism evidence="7 8">
    <name type="scientific">Planoprotostelium fungivorum</name>
    <dbReference type="NCBI Taxonomy" id="1890364"/>
    <lineage>
        <taxon>Eukaryota</taxon>
        <taxon>Amoebozoa</taxon>
        <taxon>Evosea</taxon>
        <taxon>Variosea</taxon>
        <taxon>Cavosteliida</taxon>
        <taxon>Cavosteliaceae</taxon>
        <taxon>Planoprotostelium</taxon>
    </lineage>
</organism>
<dbReference type="PANTHER" id="PTHR45915:SF2">
    <property type="entry name" value="TOUTATIS, ISOFORM E"/>
    <property type="match status" value="1"/>
</dbReference>
<dbReference type="InParanoid" id="A0A2P6NC03"/>
<dbReference type="Pfam" id="PF00628">
    <property type="entry name" value="PHD"/>
    <property type="match status" value="1"/>
</dbReference>
<accession>A0A2P6NC03</accession>
<proteinExistence type="predicted"/>
<dbReference type="GO" id="GO:0008270">
    <property type="term" value="F:zinc ion binding"/>
    <property type="evidence" value="ECO:0007669"/>
    <property type="project" value="UniProtKB-KW"/>
</dbReference>
<keyword evidence="4" id="KW-0862">Zinc</keyword>
<evidence type="ECO:0000313" key="7">
    <source>
        <dbReference type="EMBL" id="PRP81468.1"/>
    </source>
</evidence>
<dbReference type="Gene3D" id="3.30.40.10">
    <property type="entry name" value="Zinc/RING finger domain, C3HC4 (zinc finger)"/>
    <property type="match status" value="1"/>
</dbReference>
<dbReference type="OrthoDB" id="336088at2759"/>
<keyword evidence="2" id="KW-0479">Metal-binding</keyword>
<evidence type="ECO:0000256" key="3">
    <source>
        <dbReference type="ARBA" id="ARBA00022771"/>
    </source>
</evidence>
<dbReference type="InterPro" id="IPR019787">
    <property type="entry name" value="Znf_PHD-finger"/>
</dbReference>
<sequence>MDITSGLRAPVNQNNQILNGGALGMITMARTSQSTAQRDFTGRYMRELSDKVLVLGKEPNGQWRVVRTNGEVKVTPSWYLVEEPDEEDDSDDVRCCVCRSGRKPDSMLLCDGKDCQRGCHMHCLRPRLEVVPADTWLCPVCKFNRNLSEEDMKNVPPQMTLISLAGPALYAWRGEVFLNRMNFGRFVIMARPDQMRRLNRLKLPGNLQLKIPALFSRQSLNESFEVTDLMFLRPEEPAVEYKEDLYSILKGRKAYSTTTNVRGNRLYVGLPSMLPDVCIPRAERSGVLVCVFVDSDVSDSEQEEEEEREDDLQFMRGIRLGYHGFDSNTKMNMLTKYLVEGAGAQLVMDTKFADSKEAPIDIVMVDPRIVAEIPTKFRFIRELLMIHPNIRFVCDTLYIERCIKSRKMLEPLAEELLYGREGVLLLLTPDIFSEEDLLHRIEDILRPLKGVKGEGVRYRLRMNRETLSMLGLLSTLSQSAAKIYQSVHTEIRSGVLRWCSPEEEVPVDTMRDLSSLLTCAHNLSMLNREFRHVIVLSNDKELMATALRKRVSQRCNM</sequence>
<evidence type="ECO:0000256" key="1">
    <source>
        <dbReference type="ARBA" id="ARBA00004123"/>
    </source>
</evidence>
<evidence type="ECO:0000256" key="5">
    <source>
        <dbReference type="PROSITE-ProRule" id="PRU00146"/>
    </source>
</evidence>
<comment type="subcellular location">
    <subcellularLocation>
        <location evidence="1">Nucleus</location>
    </subcellularLocation>
</comment>
<evidence type="ECO:0000259" key="6">
    <source>
        <dbReference type="PROSITE" id="PS50016"/>
    </source>
</evidence>
<dbReference type="AlphaFoldDB" id="A0A2P6NC03"/>
<reference evidence="7 8" key="1">
    <citation type="journal article" date="2018" name="Genome Biol. Evol.">
        <title>Multiple Roots of Fruiting Body Formation in Amoebozoa.</title>
        <authorList>
            <person name="Hillmann F."/>
            <person name="Forbes G."/>
            <person name="Novohradska S."/>
            <person name="Ferling I."/>
            <person name="Riege K."/>
            <person name="Groth M."/>
            <person name="Westermann M."/>
            <person name="Marz M."/>
            <person name="Spaller T."/>
            <person name="Winckler T."/>
            <person name="Schaap P."/>
            <person name="Glockner G."/>
        </authorList>
    </citation>
    <scope>NUCLEOTIDE SEQUENCE [LARGE SCALE GENOMIC DNA]</scope>
    <source>
        <strain evidence="7 8">Jena</strain>
    </source>
</reference>
<keyword evidence="3 5" id="KW-0863">Zinc-finger</keyword>
<dbReference type="SUPFAM" id="SSF57903">
    <property type="entry name" value="FYVE/PHD zinc finger"/>
    <property type="match status" value="1"/>
</dbReference>
<protein>
    <recommendedName>
        <fullName evidence="6">PHD-type domain-containing protein</fullName>
    </recommendedName>
</protein>
<evidence type="ECO:0000256" key="2">
    <source>
        <dbReference type="ARBA" id="ARBA00022723"/>
    </source>
</evidence>
<feature type="domain" description="PHD-type" evidence="6">
    <location>
        <begin position="92"/>
        <end position="144"/>
    </location>
</feature>
<comment type="caution">
    <text evidence="7">The sequence shown here is derived from an EMBL/GenBank/DDBJ whole genome shotgun (WGS) entry which is preliminary data.</text>
</comment>
<gene>
    <name evidence="7" type="ORF">PROFUN_10998</name>
</gene>
<dbReference type="PROSITE" id="PS50016">
    <property type="entry name" value="ZF_PHD_2"/>
    <property type="match status" value="1"/>
</dbReference>
<keyword evidence="8" id="KW-1185">Reference proteome</keyword>
<name>A0A2P6NC03_9EUKA</name>
<dbReference type="SMART" id="SM00249">
    <property type="entry name" value="PHD"/>
    <property type="match status" value="1"/>
</dbReference>
<evidence type="ECO:0000313" key="8">
    <source>
        <dbReference type="Proteomes" id="UP000241769"/>
    </source>
</evidence>
<dbReference type="InterPro" id="IPR013083">
    <property type="entry name" value="Znf_RING/FYVE/PHD"/>
</dbReference>
<dbReference type="InterPro" id="IPR001965">
    <property type="entry name" value="Znf_PHD"/>
</dbReference>
<dbReference type="Proteomes" id="UP000241769">
    <property type="component" value="Unassembled WGS sequence"/>
</dbReference>
<dbReference type="EMBL" id="MDYQ01000124">
    <property type="protein sequence ID" value="PRP81468.1"/>
    <property type="molecule type" value="Genomic_DNA"/>
</dbReference>
<dbReference type="GO" id="GO:0000785">
    <property type="term" value="C:chromatin"/>
    <property type="evidence" value="ECO:0007669"/>
    <property type="project" value="TreeGrafter"/>
</dbReference>
<dbReference type="STRING" id="1890364.A0A2P6NC03"/>